<dbReference type="SMART" id="SM00164">
    <property type="entry name" value="TBC"/>
    <property type="match status" value="1"/>
</dbReference>
<dbReference type="Proteomes" id="UP000654075">
    <property type="component" value="Unassembled WGS sequence"/>
</dbReference>
<dbReference type="SUPFAM" id="SSF47923">
    <property type="entry name" value="Ypt/Rab-GAP domain of gyp1p"/>
    <property type="match status" value="2"/>
</dbReference>
<dbReference type="PROSITE" id="PS50086">
    <property type="entry name" value="TBC_RABGAP"/>
    <property type="match status" value="1"/>
</dbReference>
<dbReference type="InterPro" id="IPR050302">
    <property type="entry name" value="Rab_GAP_TBC_domain"/>
</dbReference>
<sequence>MIDDPAPAPPPCSCERCPGAGPARCARFERWAQRAEAASVMQRGRYTRMLESASAGSPHLPPEKERQLKLDIDRTWPSLTSGLFREGGGGRQKLSNLLRAWVMYDGEESSKVDEASAPVRPLGTTAVGYVQGMNFIATALLWHTGLDEAAFWLFVAMVQHYGLRSMFEAPDMHGLKVKSFTIAQLVHQEMPELSAHLAEHLQNSLSLLFTEWLLTLFASSVPLAPLADLWDQFFEEGYGVIYRLILARLRSLRLWLLAETDFGSLVHLVKQAHVDFIGADQQPRPRPSLLGLAGSAPAMQSFTSPERSRRFSLRRLMRSPPSATKNSSWHGSPSASTGRDRRPDGSDGSEEDGDCRDAGDRPPCPGCEGGGGETCSSWQVLVTDLLQAELLDAQRTEHFERMVSSGGDDECFIGNALPRLSMAVVCRAALK</sequence>
<dbReference type="GO" id="GO:0005096">
    <property type="term" value="F:GTPase activator activity"/>
    <property type="evidence" value="ECO:0007669"/>
    <property type="project" value="TreeGrafter"/>
</dbReference>
<dbReference type="EMBL" id="CAJNNV010002299">
    <property type="protein sequence ID" value="CAE8586959.1"/>
    <property type="molecule type" value="Genomic_DNA"/>
</dbReference>
<dbReference type="InterPro" id="IPR000195">
    <property type="entry name" value="Rab-GAP-TBC_dom"/>
</dbReference>
<evidence type="ECO:0000259" key="2">
    <source>
        <dbReference type="PROSITE" id="PS50086"/>
    </source>
</evidence>
<dbReference type="PANTHER" id="PTHR47219:SF9">
    <property type="entry name" value="GTPASE ACTIVATING PROTEIN AND CENTROSOME-ASSOCIATED, ISOFORM B"/>
    <property type="match status" value="1"/>
</dbReference>
<dbReference type="InterPro" id="IPR035969">
    <property type="entry name" value="Rab-GAP_TBC_sf"/>
</dbReference>
<dbReference type="GO" id="GO:0031267">
    <property type="term" value="F:small GTPase binding"/>
    <property type="evidence" value="ECO:0007669"/>
    <property type="project" value="TreeGrafter"/>
</dbReference>
<proteinExistence type="predicted"/>
<organism evidence="3 4">
    <name type="scientific">Polarella glacialis</name>
    <name type="common">Dinoflagellate</name>
    <dbReference type="NCBI Taxonomy" id="89957"/>
    <lineage>
        <taxon>Eukaryota</taxon>
        <taxon>Sar</taxon>
        <taxon>Alveolata</taxon>
        <taxon>Dinophyceae</taxon>
        <taxon>Suessiales</taxon>
        <taxon>Suessiaceae</taxon>
        <taxon>Polarella</taxon>
    </lineage>
</organism>
<feature type="domain" description="Rab-GAP TBC" evidence="2">
    <location>
        <begin position="21"/>
        <end position="237"/>
    </location>
</feature>
<name>A0A813DJD0_POLGL</name>
<dbReference type="AlphaFoldDB" id="A0A813DJD0"/>
<evidence type="ECO:0000313" key="3">
    <source>
        <dbReference type="EMBL" id="CAE8586959.1"/>
    </source>
</evidence>
<feature type="non-terminal residue" evidence="3">
    <location>
        <position position="431"/>
    </location>
</feature>
<reference evidence="3" key="1">
    <citation type="submission" date="2021-02" db="EMBL/GenBank/DDBJ databases">
        <authorList>
            <person name="Dougan E. K."/>
            <person name="Rhodes N."/>
            <person name="Thang M."/>
            <person name="Chan C."/>
        </authorList>
    </citation>
    <scope>NUCLEOTIDE SEQUENCE</scope>
</reference>
<evidence type="ECO:0000313" key="4">
    <source>
        <dbReference type="Proteomes" id="UP000654075"/>
    </source>
</evidence>
<dbReference type="Gene3D" id="1.10.472.80">
    <property type="entry name" value="Ypt/Rab-GAP domain of gyp1p, domain 3"/>
    <property type="match status" value="1"/>
</dbReference>
<accession>A0A813DJD0</accession>
<dbReference type="Gene3D" id="1.10.8.270">
    <property type="entry name" value="putative rabgap domain of human tbc1 domain family member 14 like domains"/>
    <property type="match status" value="1"/>
</dbReference>
<dbReference type="OrthoDB" id="294251at2759"/>
<keyword evidence="4" id="KW-1185">Reference proteome</keyword>
<gene>
    <name evidence="3" type="ORF">PGLA1383_LOCUS5804</name>
</gene>
<feature type="compositionally biased region" description="Polar residues" evidence="1">
    <location>
        <begin position="323"/>
        <end position="337"/>
    </location>
</feature>
<comment type="caution">
    <text evidence="3">The sequence shown here is derived from an EMBL/GenBank/DDBJ whole genome shotgun (WGS) entry which is preliminary data.</text>
</comment>
<dbReference type="PANTHER" id="PTHR47219">
    <property type="entry name" value="RAB GTPASE-ACTIVATING PROTEIN 1-LIKE"/>
    <property type="match status" value="1"/>
</dbReference>
<feature type="region of interest" description="Disordered" evidence="1">
    <location>
        <begin position="287"/>
        <end position="362"/>
    </location>
</feature>
<dbReference type="Pfam" id="PF00566">
    <property type="entry name" value="RabGAP-TBC"/>
    <property type="match status" value="1"/>
</dbReference>
<evidence type="ECO:0000256" key="1">
    <source>
        <dbReference type="SAM" id="MobiDB-lite"/>
    </source>
</evidence>
<protein>
    <recommendedName>
        <fullName evidence="2">Rab-GAP TBC domain-containing protein</fullName>
    </recommendedName>
</protein>